<reference evidence="1 2" key="1">
    <citation type="submission" date="2014-04" db="EMBL/GenBank/DDBJ databases">
        <authorList>
            <consortium name="DOE Joint Genome Institute"/>
            <person name="Kuo A."/>
            <person name="Kohler A."/>
            <person name="Costa M.D."/>
            <person name="Nagy L.G."/>
            <person name="Floudas D."/>
            <person name="Copeland A."/>
            <person name="Barry K.W."/>
            <person name="Cichocki N."/>
            <person name="Veneault-Fourrey C."/>
            <person name="LaButti K."/>
            <person name="Lindquist E.A."/>
            <person name="Lipzen A."/>
            <person name="Lundell T."/>
            <person name="Morin E."/>
            <person name="Murat C."/>
            <person name="Sun H."/>
            <person name="Tunlid A."/>
            <person name="Henrissat B."/>
            <person name="Grigoriev I.V."/>
            <person name="Hibbett D.S."/>
            <person name="Martin F."/>
            <person name="Nordberg H.P."/>
            <person name="Cantor M.N."/>
            <person name="Hua S.X."/>
        </authorList>
    </citation>
    <scope>NUCLEOTIDE SEQUENCE [LARGE SCALE GENOMIC DNA]</scope>
    <source>
        <strain evidence="1 2">Marx 270</strain>
    </source>
</reference>
<protein>
    <submittedName>
        <fullName evidence="1">Uncharacterized protein</fullName>
    </submittedName>
</protein>
<gene>
    <name evidence="1" type="ORF">M404DRAFT_400120</name>
</gene>
<dbReference type="Proteomes" id="UP000054217">
    <property type="component" value="Unassembled WGS sequence"/>
</dbReference>
<sequence>MPGDRVPTLLAWCDGNGIIIDPRIQVVDNDIEPGHLTGSSRSDVEENPSNCGRSCARGLGIYSRDQCIHSPCTLVYIPKTAVLSVRSSFLSSRIEPVPYGHGAHLSLALALYGELLRGPESRWYGYVQSLPRETVDIAVFWGDPAANSTANEDFERASHATCNAGQGSACASCKRLYDGRNAIAWLQATEAVWELNDLLSSHGWRSSFEIVISFLYFYTF</sequence>
<dbReference type="Gene3D" id="3.90.1410.10">
    <property type="entry name" value="set domain protein methyltransferase, domain 1"/>
    <property type="match status" value="1"/>
</dbReference>
<evidence type="ECO:0000313" key="2">
    <source>
        <dbReference type="Proteomes" id="UP000054217"/>
    </source>
</evidence>
<dbReference type="STRING" id="870435.A0A0C3P4A3"/>
<name>A0A0C3P4A3_PISTI</name>
<accession>A0A0C3P4A3</accession>
<dbReference type="InParanoid" id="A0A0C3P4A3"/>
<dbReference type="OrthoDB" id="441812at2759"/>
<dbReference type="AlphaFoldDB" id="A0A0C3P4A3"/>
<proteinExistence type="predicted"/>
<dbReference type="SUPFAM" id="SSF82199">
    <property type="entry name" value="SET domain"/>
    <property type="match status" value="1"/>
</dbReference>
<reference evidence="2" key="2">
    <citation type="submission" date="2015-01" db="EMBL/GenBank/DDBJ databases">
        <title>Evolutionary Origins and Diversification of the Mycorrhizal Mutualists.</title>
        <authorList>
            <consortium name="DOE Joint Genome Institute"/>
            <consortium name="Mycorrhizal Genomics Consortium"/>
            <person name="Kohler A."/>
            <person name="Kuo A."/>
            <person name="Nagy L.G."/>
            <person name="Floudas D."/>
            <person name="Copeland A."/>
            <person name="Barry K.W."/>
            <person name="Cichocki N."/>
            <person name="Veneault-Fourrey C."/>
            <person name="LaButti K."/>
            <person name="Lindquist E.A."/>
            <person name="Lipzen A."/>
            <person name="Lundell T."/>
            <person name="Morin E."/>
            <person name="Murat C."/>
            <person name="Riley R."/>
            <person name="Ohm R."/>
            <person name="Sun H."/>
            <person name="Tunlid A."/>
            <person name="Henrissat B."/>
            <person name="Grigoriev I.V."/>
            <person name="Hibbett D.S."/>
            <person name="Martin F."/>
        </authorList>
    </citation>
    <scope>NUCLEOTIDE SEQUENCE [LARGE SCALE GENOMIC DNA]</scope>
    <source>
        <strain evidence="2">Marx 270</strain>
    </source>
</reference>
<dbReference type="HOGENOM" id="CLU_080511_0_0_1"/>
<keyword evidence="2" id="KW-1185">Reference proteome</keyword>
<dbReference type="EMBL" id="KN831959">
    <property type="protein sequence ID" value="KIO07850.1"/>
    <property type="molecule type" value="Genomic_DNA"/>
</dbReference>
<organism evidence="1 2">
    <name type="scientific">Pisolithus tinctorius Marx 270</name>
    <dbReference type="NCBI Taxonomy" id="870435"/>
    <lineage>
        <taxon>Eukaryota</taxon>
        <taxon>Fungi</taxon>
        <taxon>Dikarya</taxon>
        <taxon>Basidiomycota</taxon>
        <taxon>Agaricomycotina</taxon>
        <taxon>Agaricomycetes</taxon>
        <taxon>Agaricomycetidae</taxon>
        <taxon>Boletales</taxon>
        <taxon>Sclerodermatineae</taxon>
        <taxon>Pisolithaceae</taxon>
        <taxon>Pisolithus</taxon>
    </lineage>
</organism>
<evidence type="ECO:0000313" key="1">
    <source>
        <dbReference type="EMBL" id="KIO07850.1"/>
    </source>
</evidence>
<dbReference type="InterPro" id="IPR046341">
    <property type="entry name" value="SET_dom_sf"/>
</dbReference>